<proteinExistence type="predicted"/>
<protein>
    <submittedName>
        <fullName evidence="7">Protein RTA1</fullName>
    </submittedName>
</protein>
<feature type="transmembrane region" description="Helical" evidence="5">
    <location>
        <begin position="192"/>
        <end position="219"/>
    </location>
</feature>
<evidence type="ECO:0000256" key="3">
    <source>
        <dbReference type="ARBA" id="ARBA00022989"/>
    </source>
</evidence>
<dbReference type="PANTHER" id="PTHR31465:SF1">
    <property type="entry name" value="PROTEIN RTA1-RELATED"/>
    <property type="match status" value="1"/>
</dbReference>
<dbReference type="EMBL" id="LUEZ02000049">
    <property type="protein sequence ID" value="RDB22661.1"/>
    <property type="molecule type" value="Genomic_DNA"/>
</dbReference>
<dbReference type="PANTHER" id="PTHR31465">
    <property type="entry name" value="PROTEIN RTA1-RELATED"/>
    <property type="match status" value="1"/>
</dbReference>
<dbReference type="Pfam" id="PF04479">
    <property type="entry name" value="RTA1"/>
    <property type="match status" value="1"/>
</dbReference>
<dbReference type="InParanoid" id="A0A369JKC9"/>
<comment type="subcellular location">
    <subcellularLocation>
        <location evidence="1">Membrane</location>
        <topology evidence="1">Multi-pass membrane protein</topology>
    </subcellularLocation>
</comment>
<sequence>MAFDQSQKALVTFICLLFALDYAAAAESRLLPPGDPFADPKHDPYNPLKYIASNTLTAISFSLILSVAISQTYCTFRWGARWMLSLVIGSYLLAFGLSTRFGLHLHPQSRGLYIIEYLFVVLAPCAYIAADYVLLGKLARHLDADEYLLIAAQRITIAFVSSDITTFLIQAAGGALSASANSSHTNFVGSRIFLAGLIIQLISFVIFTSLYIVFIYRVYTRKPHTWRRDQAKAWYNDWRTLGAVLFISCVGILIRSLFRVIELSEGYQGRLATSEAFFYGLDTLPLFFAIVLYTPFWPGRFIREPSPPVASIESEIVEEAKH</sequence>
<evidence type="ECO:0000313" key="7">
    <source>
        <dbReference type="EMBL" id="RDB22661.1"/>
    </source>
</evidence>
<dbReference type="OrthoDB" id="3358017at2759"/>
<evidence type="ECO:0000256" key="1">
    <source>
        <dbReference type="ARBA" id="ARBA00004141"/>
    </source>
</evidence>
<feature type="transmembrane region" description="Helical" evidence="5">
    <location>
        <begin position="240"/>
        <end position="258"/>
    </location>
</feature>
<dbReference type="GO" id="GO:0016020">
    <property type="term" value="C:membrane"/>
    <property type="evidence" value="ECO:0007669"/>
    <property type="project" value="UniProtKB-SubCell"/>
</dbReference>
<feature type="transmembrane region" description="Helical" evidence="5">
    <location>
        <begin position="278"/>
        <end position="296"/>
    </location>
</feature>
<feature type="transmembrane region" description="Helical" evidence="5">
    <location>
        <begin position="49"/>
        <end position="70"/>
    </location>
</feature>
<evidence type="ECO:0000313" key="8">
    <source>
        <dbReference type="Proteomes" id="UP000076154"/>
    </source>
</evidence>
<evidence type="ECO:0000256" key="6">
    <source>
        <dbReference type="SAM" id="SignalP"/>
    </source>
</evidence>
<dbReference type="Proteomes" id="UP000076154">
    <property type="component" value="Unassembled WGS sequence"/>
</dbReference>
<feature type="chain" id="PRO_5016646225" evidence="6">
    <location>
        <begin position="26"/>
        <end position="322"/>
    </location>
</feature>
<feature type="transmembrane region" description="Helical" evidence="5">
    <location>
        <begin position="147"/>
        <end position="172"/>
    </location>
</feature>
<keyword evidence="4 5" id="KW-0472">Membrane</keyword>
<keyword evidence="6" id="KW-0732">Signal</keyword>
<keyword evidence="3 5" id="KW-1133">Transmembrane helix</keyword>
<dbReference type="InterPro" id="IPR007568">
    <property type="entry name" value="RTA1"/>
</dbReference>
<gene>
    <name evidence="7" type="primary">RTA1</name>
    <name evidence="7" type="ORF">Hypma_010108</name>
</gene>
<organism evidence="7 8">
    <name type="scientific">Hypsizygus marmoreus</name>
    <name type="common">White beech mushroom</name>
    <name type="synonym">Agaricus marmoreus</name>
    <dbReference type="NCBI Taxonomy" id="39966"/>
    <lineage>
        <taxon>Eukaryota</taxon>
        <taxon>Fungi</taxon>
        <taxon>Dikarya</taxon>
        <taxon>Basidiomycota</taxon>
        <taxon>Agaricomycotina</taxon>
        <taxon>Agaricomycetes</taxon>
        <taxon>Agaricomycetidae</taxon>
        <taxon>Agaricales</taxon>
        <taxon>Tricholomatineae</taxon>
        <taxon>Lyophyllaceae</taxon>
        <taxon>Hypsizygus</taxon>
    </lineage>
</organism>
<reference evidence="7" key="1">
    <citation type="submission" date="2018-04" db="EMBL/GenBank/DDBJ databases">
        <title>Whole genome sequencing of Hypsizygus marmoreus.</title>
        <authorList>
            <person name="Choi I.-G."/>
            <person name="Min B."/>
            <person name="Kim J.-G."/>
            <person name="Kim S."/>
            <person name="Oh Y.-L."/>
            <person name="Kong W.-S."/>
            <person name="Park H."/>
            <person name="Jeong J."/>
            <person name="Song E.-S."/>
        </authorList>
    </citation>
    <scope>NUCLEOTIDE SEQUENCE [LARGE SCALE GENOMIC DNA]</scope>
    <source>
        <strain evidence="7">51987-8</strain>
    </source>
</reference>
<accession>A0A369JKC9</accession>
<evidence type="ECO:0000256" key="4">
    <source>
        <dbReference type="ARBA" id="ARBA00023136"/>
    </source>
</evidence>
<evidence type="ECO:0000256" key="5">
    <source>
        <dbReference type="SAM" id="Phobius"/>
    </source>
</evidence>
<name>A0A369JKC9_HYPMA</name>
<dbReference type="STRING" id="39966.A0A369JKC9"/>
<keyword evidence="8" id="KW-1185">Reference proteome</keyword>
<comment type="caution">
    <text evidence="7">The sequence shown here is derived from an EMBL/GenBank/DDBJ whole genome shotgun (WGS) entry which is preliminary data.</text>
</comment>
<feature type="signal peptide" evidence="6">
    <location>
        <begin position="1"/>
        <end position="25"/>
    </location>
</feature>
<feature type="transmembrane region" description="Helical" evidence="5">
    <location>
        <begin position="82"/>
        <end position="102"/>
    </location>
</feature>
<keyword evidence="2 5" id="KW-0812">Transmembrane</keyword>
<feature type="transmembrane region" description="Helical" evidence="5">
    <location>
        <begin position="114"/>
        <end position="135"/>
    </location>
</feature>
<evidence type="ECO:0000256" key="2">
    <source>
        <dbReference type="ARBA" id="ARBA00022692"/>
    </source>
</evidence>
<dbReference type="AlphaFoldDB" id="A0A369JKC9"/>